<dbReference type="SMART" id="SM00368">
    <property type="entry name" value="LRR_RI"/>
    <property type="match status" value="3"/>
</dbReference>
<keyword evidence="3" id="KW-0677">Repeat</keyword>
<dbReference type="RefSeq" id="XP_012791914.2">
    <property type="nucleotide sequence ID" value="XM_012936460.3"/>
</dbReference>
<reference evidence="5" key="1">
    <citation type="journal article" date="2012" name="Nat. Genet.">
        <title>Whole-genome sequence of Schistosoma haematobium.</title>
        <authorList>
            <person name="Young N.D."/>
            <person name="Jex A.R."/>
            <person name="Li B."/>
            <person name="Liu S."/>
            <person name="Yang L."/>
            <person name="Xiong Z."/>
            <person name="Li Y."/>
            <person name="Cantacessi C."/>
            <person name="Hall R.S."/>
            <person name="Xu X."/>
            <person name="Chen F."/>
            <person name="Wu X."/>
            <person name="Zerlotini A."/>
            <person name="Oliveira G."/>
            <person name="Hofmann A."/>
            <person name="Zhang G."/>
            <person name="Fang X."/>
            <person name="Kang Y."/>
            <person name="Campbell B.E."/>
            <person name="Loukas A."/>
            <person name="Ranganathan S."/>
            <person name="Rollinson D."/>
            <person name="Rinaldi G."/>
            <person name="Brindley P.J."/>
            <person name="Yang H."/>
            <person name="Wang J."/>
            <person name="Wang J."/>
            <person name="Gasser R.B."/>
        </authorList>
    </citation>
    <scope>NUCLEOTIDE SEQUENCE</scope>
</reference>
<evidence type="ECO:0000256" key="2">
    <source>
        <dbReference type="ARBA" id="ARBA00022614"/>
    </source>
</evidence>
<feature type="compositionally biased region" description="Basic residues" evidence="4">
    <location>
        <begin position="325"/>
        <end position="337"/>
    </location>
</feature>
<name>A0A6A5D1Y7_SCHHA</name>
<proteinExistence type="predicted"/>
<evidence type="ECO:0000256" key="4">
    <source>
        <dbReference type="SAM" id="MobiDB-lite"/>
    </source>
</evidence>
<dbReference type="InterPro" id="IPR027038">
    <property type="entry name" value="RanGap"/>
</dbReference>
<dbReference type="GeneID" id="24588097"/>
<keyword evidence="2" id="KW-0433">Leucine-rich repeat</keyword>
<dbReference type="Gene3D" id="3.80.10.10">
    <property type="entry name" value="Ribonuclease Inhibitor"/>
    <property type="match status" value="1"/>
</dbReference>
<reference evidence="5" key="2">
    <citation type="journal article" date="2019" name="Gigascience">
        <title>High-quality Schistosoma haematobium genome achieved by single-molecule and long-range sequencing.</title>
        <authorList>
            <person name="Stroehlein A.J."/>
            <person name="Korhonen P.K."/>
            <person name="Chong T.M."/>
            <person name="Lim Y.L."/>
            <person name="Chan K.G."/>
            <person name="Webster B."/>
            <person name="Rollinson D."/>
            <person name="Brindley P.J."/>
            <person name="Gasser R.B."/>
            <person name="Young N.D."/>
        </authorList>
    </citation>
    <scope>NUCLEOTIDE SEQUENCE</scope>
</reference>
<organism evidence="5 6">
    <name type="scientific">Schistosoma haematobium</name>
    <name type="common">Blood fluke</name>
    <dbReference type="NCBI Taxonomy" id="6185"/>
    <lineage>
        <taxon>Eukaryota</taxon>
        <taxon>Metazoa</taxon>
        <taxon>Spiralia</taxon>
        <taxon>Lophotrochozoa</taxon>
        <taxon>Platyhelminthes</taxon>
        <taxon>Trematoda</taxon>
        <taxon>Digenea</taxon>
        <taxon>Strigeidida</taxon>
        <taxon>Schistosomatoidea</taxon>
        <taxon>Schistosomatidae</taxon>
        <taxon>Schistosoma</taxon>
    </lineage>
</organism>
<dbReference type="InterPro" id="IPR032675">
    <property type="entry name" value="LRR_dom_sf"/>
</dbReference>
<sequence>MPPKKSAQNETALARLVKELLNDYEQRANYYKTTVCNSVKLCFRKAVEEDHPVTRLLVDPKDRKTVEYWSDDKLCDVFSNAGGDDKSRSTQKKNTNKKQLKEDKPLVKLLPLIETIRAKRYTTIQEILIWDCYIENDDMVALTGLFNKKCCLITRIELIDCFLDTECIRLLVANIAISKILRELSLDFNEIGEQGCCILCDGLVRNQYLTYLSLRFCGLTKQCGLWLGNVIAETAIRELILDGNSLEAEGTIALISRISNAAEKEGFERTEEIRRKKLVAEESKSRGRAKVKDLNVLEAAHDDIIDLTTPTSSKKTSAKSDKNKSSKRRKRGRKNKSKPLSPPSGPQIAVLKLADNEINHYGQEGNFNTVKCMQLLKSIISHSKDLQEVDLFANDIGDLAARQILEGILCRKDAKLPQIGVRLGHRINQDTFDMVRKLASGPKKKKCRRINRINVSENHDIDSSKLFIGSMVRRPSFTLLEDYQNSSHELPYLTLKDSNSHFKSACESTEMNDSLKPNSNFQPALDPFIFGVSFTESNSANAQLDAIQLSKMHNNSLGSTNSPSLKDKEYLFPSSPLSSTLIKLYLSKVSLCSSTETTESNLNSDDEQLEFHNNIYPNLIGLPGCLQTVLHSLASMVMPTRHFISMNTTTNEIKSSNLTRLSSLNENFKIYHLKCHHTDGSAYNTDVNYSSCTESSSILDDVSNGYYSDNYLIEAAKKLKKSHMINNHWPTVKYNQHQSSQISLLSDGHSKLKSAYIHHVNHHHHGKCHHKLGLTNVYAGLKSNKVGDTSTVSLNLPQSHNNNYKLCLKSKNIISNNDNNNNNTNNLSDTVSISQDIKSCNLLERFYNLYTNFHSKLTEDNFYYMDEKSLERRVRAQASNIISPVSF</sequence>
<dbReference type="GO" id="GO:0031267">
    <property type="term" value="F:small GTPase binding"/>
    <property type="evidence" value="ECO:0007669"/>
    <property type="project" value="TreeGrafter"/>
</dbReference>
<evidence type="ECO:0000313" key="5">
    <source>
        <dbReference type="EMBL" id="KAH9583225.1"/>
    </source>
</evidence>
<accession>A0A6A5D1Y7</accession>
<dbReference type="CTD" id="24588097"/>
<protein>
    <submittedName>
        <fullName evidence="5">Uncharacterized protein</fullName>
    </submittedName>
</protein>
<evidence type="ECO:0000256" key="3">
    <source>
        <dbReference type="ARBA" id="ARBA00022737"/>
    </source>
</evidence>
<gene>
    <name evidence="5" type="ORF">MS3_00007702</name>
</gene>
<comment type="caution">
    <text evidence="5">The sequence shown here is derived from an EMBL/GenBank/DDBJ whole genome shotgun (WGS) entry which is preliminary data.</text>
</comment>
<dbReference type="PANTHER" id="PTHR24113">
    <property type="entry name" value="RAN GTPASE-ACTIVATING PROTEIN 1"/>
    <property type="match status" value="1"/>
</dbReference>
<dbReference type="KEGG" id="shx:MS3_00007702"/>
<dbReference type="Proteomes" id="UP000471633">
    <property type="component" value="Unassembled WGS sequence"/>
</dbReference>
<dbReference type="AlphaFoldDB" id="A0A6A5D1Y7"/>
<dbReference type="EMBL" id="AMPZ03000005">
    <property type="protein sequence ID" value="KAH9583225.1"/>
    <property type="molecule type" value="Genomic_DNA"/>
</dbReference>
<reference evidence="5" key="4">
    <citation type="journal article" date="2022" name="PLoS Pathog.">
        <title>Chromosome-level genome of Schistosoma haematobium underpins genome-wide explorations of molecular variation.</title>
        <authorList>
            <person name="Stroehlein A.J."/>
            <person name="Korhonen P.K."/>
            <person name="Lee V.V."/>
            <person name="Ralph S.A."/>
            <person name="Mentink-Kane M."/>
            <person name="You H."/>
            <person name="McManus D.P."/>
            <person name="Tchuente L.T."/>
            <person name="Stothard J.R."/>
            <person name="Kaur P."/>
            <person name="Dudchenko O."/>
            <person name="Aiden E.L."/>
            <person name="Yang B."/>
            <person name="Yang H."/>
            <person name="Emery A.M."/>
            <person name="Webster B.L."/>
            <person name="Brindley P.J."/>
            <person name="Rollinson D."/>
            <person name="Chang B.C.H."/>
            <person name="Gasser R.B."/>
            <person name="Young N.D."/>
        </authorList>
    </citation>
    <scope>NUCLEOTIDE SEQUENCE</scope>
</reference>
<feature type="region of interest" description="Disordered" evidence="4">
    <location>
        <begin position="308"/>
        <end position="347"/>
    </location>
</feature>
<dbReference type="GO" id="GO:0005634">
    <property type="term" value="C:nucleus"/>
    <property type="evidence" value="ECO:0007669"/>
    <property type="project" value="TreeGrafter"/>
</dbReference>
<dbReference type="PANTHER" id="PTHR24113:SF12">
    <property type="entry name" value="RAN GTPASE-ACTIVATING PROTEIN 1"/>
    <property type="match status" value="1"/>
</dbReference>
<dbReference type="GO" id="GO:0006913">
    <property type="term" value="P:nucleocytoplasmic transport"/>
    <property type="evidence" value="ECO:0007669"/>
    <property type="project" value="TreeGrafter"/>
</dbReference>
<keyword evidence="6" id="KW-1185">Reference proteome</keyword>
<evidence type="ECO:0000256" key="1">
    <source>
        <dbReference type="ARBA" id="ARBA00022468"/>
    </source>
</evidence>
<dbReference type="GO" id="GO:0048471">
    <property type="term" value="C:perinuclear region of cytoplasm"/>
    <property type="evidence" value="ECO:0007669"/>
    <property type="project" value="TreeGrafter"/>
</dbReference>
<evidence type="ECO:0000313" key="6">
    <source>
        <dbReference type="Proteomes" id="UP000471633"/>
    </source>
</evidence>
<dbReference type="GO" id="GO:0005096">
    <property type="term" value="F:GTPase activator activity"/>
    <property type="evidence" value="ECO:0007669"/>
    <property type="project" value="UniProtKB-KW"/>
</dbReference>
<dbReference type="GO" id="GO:0005829">
    <property type="term" value="C:cytosol"/>
    <property type="evidence" value="ECO:0007669"/>
    <property type="project" value="TreeGrafter"/>
</dbReference>
<reference evidence="5" key="3">
    <citation type="submission" date="2021-06" db="EMBL/GenBank/DDBJ databases">
        <title>Chromosome-level genome assembly for S. haematobium.</title>
        <authorList>
            <person name="Stroehlein A.J."/>
        </authorList>
    </citation>
    <scope>NUCLEOTIDE SEQUENCE</scope>
</reference>
<dbReference type="SUPFAM" id="SSF52047">
    <property type="entry name" value="RNI-like"/>
    <property type="match status" value="1"/>
</dbReference>
<keyword evidence="1" id="KW-0343">GTPase activation</keyword>